<sequence>METFVTVLVILAMIAVGAFLIHLLDAQHSDRIAAFHYGRSGTPLAGPAASAPRKAHGGVGTSSAGRRRDHRDGGRGRLRPRRRTRNGAG</sequence>
<feature type="region of interest" description="Disordered" evidence="1">
    <location>
        <begin position="43"/>
        <end position="89"/>
    </location>
</feature>
<gene>
    <name evidence="3" type="ORF">GCM10022403_036940</name>
</gene>
<evidence type="ECO:0008006" key="5">
    <source>
        <dbReference type="Google" id="ProtNLM"/>
    </source>
</evidence>
<keyword evidence="2" id="KW-1133">Transmembrane helix</keyword>
<keyword evidence="2" id="KW-0472">Membrane</keyword>
<keyword evidence="2" id="KW-0812">Transmembrane</keyword>
<evidence type="ECO:0000256" key="1">
    <source>
        <dbReference type="SAM" id="MobiDB-lite"/>
    </source>
</evidence>
<evidence type="ECO:0000256" key="2">
    <source>
        <dbReference type="SAM" id="Phobius"/>
    </source>
</evidence>
<accession>A0ABP7HRG8</accession>
<dbReference type="Proteomes" id="UP001501009">
    <property type="component" value="Unassembled WGS sequence"/>
</dbReference>
<organism evidence="3 4">
    <name type="scientific">Streptomyces coacervatus</name>
    <dbReference type="NCBI Taxonomy" id="647381"/>
    <lineage>
        <taxon>Bacteria</taxon>
        <taxon>Bacillati</taxon>
        <taxon>Actinomycetota</taxon>
        <taxon>Actinomycetes</taxon>
        <taxon>Kitasatosporales</taxon>
        <taxon>Streptomycetaceae</taxon>
        <taxon>Streptomyces</taxon>
    </lineage>
</organism>
<name>A0ABP7HRG8_9ACTN</name>
<keyword evidence="4" id="KW-1185">Reference proteome</keyword>
<evidence type="ECO:0000313" key="4">
    <source>
        <dbReference type="Proteomes" id="UP001501009"/>
    </source>
</evidence>
<proteinExistence type="predicted"/>
<protein>
    <recommendedName>
        <fullName evidence="5">Secreted protein</fullName>
    </recommendedName>
</protein>
<evidence type="ECO:0000313" key="3">
    <source>
        <dbReference type="EMBL" id="GAA3799513.1"/>
    </source>
</evidence>
<comment type="caution">
    <text evidence="3">The sequence shown here is derived from an EMBL/GenBank/DDBJ whole genome shotgun (WGS) entry which is preliminary data.</text>
</comment>
<dbReference type="RefSeq" id="WP_275778305.1">
    <property type="nucleotide sequence ID" value="NZ_BAABDE010000017.1"/>
</dbReference>
<feature type="transmembrane region" description="Helical" evidence="2">
    <location>
        <begin position="6"/>
        <end position="24"/>
    </location>
</feature>
<dbReference type="EMBL" id="BAABDE010000017">
    <property type="protein sequence ID" value="GAA3799513.1"/>
    <property type="molecule type" value="Genomic_DNA"/>
</dbReference>
<reference evidence="4" key="1">
    <citation type="journal article" date="2019" name="Int. J. Syst. Evol. Microbiol.">
        <title>The Global Catalogue of Microorganisms (GCM) 10K type strain sequencing project: providing services to taxonomists for standard genome sequencing and annotation.</title>
        <authorList>
            <consortium name="The Broad Institute Genomics Platform"/>
            <consortium name="The Broad Institute Genome Sequencing Center for Infectious Disease"/>
            <person name="Wu L."/>
            <person name="Ma J."/>
        </authorList>
    </citation>
    <scope>NUCLEOTIDE SEQUENCE [LARGE SCALE GENOMIC DNA]</scope>
    <source>
        <strain evidence="4">JCM 17138</strain>
    </source>
</reference>
<feature type="compositionally biased region" description="Basic residues" evidence="1">
    <location>
        <begin position="76"/>
        <end position="89"/>
    </location>
</feature>